<evidence type="ECO:0000256" key="2">
    <source>
        <dbReference type="ARBA" id="ARBA00022475"/>
    </source>
</evidence>
<keyword evidence="2" id="KW-1003">Cell membrane</keyword>
<feature type="transmembrane region" description="Helical" evidence="6">
    <location>
        <begin position="376"/>
        <end position="400"/>
    </location>
</feature>
<dbReference type="PANTHER" id="PTHR30012">
    <property type="entry name" value="GENERAL SECRETION PATHWAY PROTEIN"/>
    <property type="match status" value="1"/>
</dbReference>
<dbReference type="Pfam" id="PF00482">
    <property type="entry name" value="T2SSF"/>
    <property type="match status" value="2"/>
</dbReference>
<dbReference type="EMBL" id="JAHLQN010000001">
    <property type="protein sequence ID" value="MBU5627542.1"/>
    <property type="molecule type" value="Genomic_DNA"/>
</dbReference>
<accession>A0ABS6FB81</accession>
<evidence type="ECO:0000259" key="7">
    <source>
        <dbReference type="Pfam" id="PF00482"/>
    </source>
</evidence>
<proteinExistence type="predicted"/>
<feature type="domain" description="Type II secretion system protein GspF" evidence="7">
    <location>
        <begin position="273"/>
        <end position="395"/>
    </location>
</feature>
<sequence length="404" mass="43806">MLAFKYRAISRDGARVSGVVEAFDEYEAVAKIKENCTVVTKIAQVEQRESILHREVLPPRRISEKTLAVVSSQFSILLGSGIPVVRAVELIARQTNDKALKKILTQVAGDVASGFGLAQSFESKGRGLPTTFIETVRSGEESGTLDVAFGRLKTYYDKSSRTRAKVKSAMAYPLFTVVVAVVVVAIIMVVAVPVFLSSFAAMGTELPLPTRMLIGLSNFFTNYSLASLGILAAVLIALKLYGQRERGRLLFARIHLHLPVLGKIAVLKSASQFANTMSTLLAAGLPVIRAVSTTGKVMDNYCIASQVLRMVPGLEEGKQLGLCMKRCQYLPELLMEMTGVGEETGTMETTLEVVGSYYDNETELASQKALSLLEPVVICVLALLVGFILLAVYAPMFAMYNGVM</sequence>
<dbReference type="InterPro" id="IPR018076">
    <property type="entry name" value="T2SS_GspF_dom"/>
</dbReference>
<keyword evidence="5 6" id="KW-0472">Membrane</keyword>
<dbReference type="InterPro" id="IPR003004">
    <property type="entry name" value="GspF/PilC"/>
</dbReference>
<keyword evidence="4 6" id="KW-1133">Transmembrane helix</keyword>
<evidence type="ECO:0000256" key="3">
    <source>
        <dbReference type="ARBA" id="ARBA00022692"/>
    </source>
</evidence>
<name>A0ABS6FB81_9FIRM</name>
<evidence type="ECO:0000256" key="6">
    <source>
        <dbReference type="SAM" id="Phobius"/>
    </source>
</evidence>
<evidence type="ECO:0000256" key="1">
    <source>
        <dbReference type="ARBA" id="ARBA00004651"/>
    </source>
</evidence>
<feature type="domain" description="Type II secretion system protein GspF" evidence="7">
    <location>
        <begin position="72"/>
        <end position="193"/>
    </location>
</feature>
<evidence type="ECO:0000313" key="9">
    <source>
        <dbReference type="Proteomes" id="UP000787672"/>
    </source>
</evidence>
<feature type="transmembrane region" description="Helical" evidence="6">
    <location>
        <begin position="220"/>
        <end position="241"/>
    </location>
</feature>
<evidence type="ECO:0000256" key="4">
    <source>
        <dbReference type="ARBA" id="ARBA00022989"/>
    </source>
</evidence>
<keyword evidence="3 6" id="KW-0812">Transmembrane</keyword>
<organism evidence="8 9">
    <name type="scientific">Dysosmobacter acutus</name>
    <dbReference type="NCBI Taxonomy" id="2841504"/>
    <lineage>
        <taxon>Bacteria</taxon>
        <taxon>Bacillati</taxon>
        <taxon>Bacillota</taxon>
        <taxon>Clostridia</taxon>
        <taxon>Eubacteriales</taxon>
        <taxon>Oscillospiraceae</taxon>
        <taxon>Dysosmobacter</taxon>
    </lineage>
</organism>
<dbReference type="RefSeq" id="WP_216632894.1">
    <property type="nucleotide sequence ID" value="NZ_JAHLQN010000001.1"/>
</dbReference>
<dbReference type="PANTHER" id="PTHR30012:SF0">
    <property type="entry name" value="TYPE II SECRETION SYSTEM PROTEIN F-RELATED"/>
    <property type="match status" value="1"/>
</dbReference>
<comment type="caution">
    <text evidence="8">The sequence shown here is derived from an EMBL/GenBank/DDBJ whole genome shotgun (WGS) entry which is preliminary data.</text>
</comment>
<reference evidence="8 9" key="1">
    <citation type="submission" date="2021-06" db="EMBL/GenBank/DDBJ databases">
        <authorList>
            <person name="Sun Q."/>
            <person name="Li D."/>
        </authorList>
    </citation>
    <scope>NUCLEOTIDE SEQUENCE [LARGE SCALE GENOMIC DNA]</scope>
    <source>
        <strain evidence="8 9">MSJ-2</strain>
    </source>
</reference>
<protein>
    <submittedName>
        <fullName evidence="8">Type II secretion system F family protein</fullName>
    </submittedName>
</protein>
<evidence type="ECO:0000313" key="8">
    <source>
        <dbReference type="EMBL" id="MBU5627542.1"/>
    </source>
</evidence>
<gene>
    <name evidence="8" type="ORF">KQI82_11535</name>
</gene>
<dbReference type="Proteomes" id="UP000787672">
    <property type="component" value="Unassembled WGS sequence"/>
</dbReference>
<feature type="transmembrane region" description="Helical" evidence="6">
    <location>
        <begin position="171"/>
        <end position="200"/>
    </location>
</feature>
<keyword evidence="9" id="KW-1185">Reference proteome</keyword>
<comment type="subcellular location">
    <subcellularLocation>
        <location evidence="1">Cell membrane</location>
        <topology evidence="1">Multi-pass membrane protein</topology>
    </subcellularLocation>
</comment>
<evidence type="ECO:0000256" key="5">
    <source>
        <dbReference type="ARBA" id="ARBA00023136"/>
    </source>
</evidence>